<keyword evidence="3" id="KW-1185">Reference proteome</keyword>
<name>A0A4Y7PS86_9AGAM</name>
<feature type="region of interest" description="Disordered" evidence="1">
    <location>
        <begin position="58"/>
        <end position="92"/>
    </location>
</feature>
<reference evidence="2 3" key="1">
    <citation type="submission" date="2018-06" db="EMBL/GenBank/DDBJ databases">
        <title>A transcriptomic atlas of mushroom development highlights an independent origin of complex multicellularity.</title>
        <authorList>
            <consortium name="DOE Joint Genome Institute"/>
            <person name="Krizsan K."/>
            <person name="Almasi E."/>
            <person name="Merenyi Z."/>
            <person name="Sahu N."/>
            <person name="Viragh M."/>
            <person name="Koszo T."/>
            <person name="Mondo S."/>
            <person name="Kiss B."/>
            <person name="Balint B."/>
            <person name="Kues U."/>
            <person name="Barry K."/>
            <person name="Hegedus J.C."/>
            <person name="Henrissat B."/>
            <person name="Johnson J."/>
            <person name="Lipzen A."/>
            <person name="Ohm R."/>
            <person name="Nagy I."/>
            <person name="Pangilinan J."/>
            <person name="Yan J."/>
            <person name="Xiong Y."/>
            <person name="Grigoriev I.V."/>
            <person name="Hibbett D.S."/>
            <person name="Nagy L.G."/>
        </authorList>
    </citation>
    <scope>NUCLEOTIDE SEQUENCE [LARGE SCALE GENOMIC DNA]</scope>
    <source>
        <strain evidence="2 3">SZMC22713</strain>
    </source>
</reference>
<evidence type="ECO:0000256" key="1">
    <source>
        <dbReference type="SAM" id="MobiDB-lite"/>
    </source>
</evidence>
<gene>
    <name evidence="2" type="ORF">BD410DRAFT_842907</name>
</gene>
<protein>
    <submittedName>
        <fullName evidence="2">Uncharacterized protein</fullName>
    </submittedName>
</protein>
<dbReference type="Proteomes" id="UP000294933">
    <property type="component" value="Unassembled WGS sequence"/>
</dbReference>
<sequence>MDSKPSDGCGGPVGGDNGAQMLGDAAASTSYSICVLRVNATTRQRRKMELYGVFALGPSTIASGHPRRESSWHKEGLTNRTKEEGEGSPTSDSFLRIRGAARNHEAMFELGQDNNIATSDAENSVSTDRLANTTALGLGTPSGSVVSS</sequence>
<dbReference type="EMBL" id="ML170209">
    <property type="protein sequence ID" value="TDL18287.1"/>
    <property type="molecule type" value="Genomic_DNA"/>
</dbReference>
<accession>A0A4Y7PS86</accession>
<dbReference type="AlphaFoldDB" id="A0A4Y7PS86"/>
<organism evidence="2 3">
    <name type="scientific">Rickenella mellea</name>
    <dbReference type="NCBI Taxonomy" id="50990"/>
    <lineage>
        <taxon>Eukaryota</taxon>
        <taxon>Fungi</taxon>
        <taxon>Dikarya</taxon>
        <taxon>Basidiomycota</taxon>
        <taxon>Agaricomycotina</taxon>
        <taxon>Agaricomycetes</taxon>
        <taxon>Hymenochaetales</taxon>
        <taxon>Rickenellaceae</taxon>
        <taxon>Rickenella</taxon>
    </lineage>
</organism>
<evidence type="ECO:0000313" key="2">
    <source>
        <dbReference type="EMBL" id="TDL18287.1"/>
    </source>
</evidence>
<feature type="compositionally biased region" description="Basic and acidic residues" evidence="1">
    <location>
        <begin position="66"/>
        <end position="85"/>
    </location>
</feature>
<proteinExistence type="predicted"/>
<dbReference type="VEuPathDB" id="FungiDB:BD410DRAFT_842907"/>
<evidence type="ECO:0000313" key="3">
    <source>
        <dbReference type="Proteomes" id="UP000294933"/>
    </source>
</evidence>